<sequence>MTPEFSRPLDADTVSESPRTLEIGADEAERRKLAGRFRLVALDRLAATVTLARRAGIIHADGRVMADLVQSCVVTGEPLPAHIDAPFSVRYVPETPGPAGEEEVELSEEDCDTLPLENGRIDLGELAAETLALALDPYPRAPDADLTLDESDTETDTGPFAALKALKDRMEKGA</sequence>
<gene>
    <name evidence="1" type="ORF">ACFSCW_01035</name>
</gene>
<comment type="caution">
    <text evidence="1">The sequence shown here is derived from an EMBL/GenBank/DDBJ whole genome shotgun (WGS) entry which is preliminary data.</text>
</comment>
<evidence type="ECO:0000313" key="1">
    <source>
        <dbReference type="EMBL" id="MFD1610380.1"/>
    </source>
</evidence>
<protein>
    <submittedName>
        <fullName evidence="1">YceD family protein</fullName>
    </submittedName>
</protein>
<dbReference type="EMBL" id="JBHUDY010000001">
    <property type="protein sequence ID" value="MFD1610380.1"/>
    <property type="molecule type" value="Genomic_DNA"/>
</dbReference>
<evidence type="ECO:0000313" key="2">
    <source>
        <dbReference type="Proteomes" id="UP001597115"/>
    </source>
</evidence>
<reference evidence="2" key="1">
    <citation type="journal article" date="2019" name="Int. J. Syst. Evol. Microbiol.">
        <title>The Global Catalogue of Microorganisms (GCM) 10K type strain sequencing project: providing services to taxonomists for standard genome sequencing and annotation.</title>
        <authorList>
            <consortium name="The Broad Institute Genomics Platform"/>
            <consortium name="The Broad Institute Genome Sequencing Center for Infectious Disease"/>
            <person name="Wu L."/>
            <person name="Ma J."/>
        </authorList>
    </citation>
    <scope>NUCLEOTIDE SEQUENCE [LARGE SCALE GENOMIC DNA]</scope>
    <source>
        <strain evidence="2">CGMCC 1.16275</strain>
    </source>
</reference>
<dbReference type="Pfam" id="PF02620">
    <property type="entry name" value="YceD"/>
    <property type="match status" value="1"/>
</dbReference>
<keyword evidence="2" id="KW-1185">Reference proteome</keyword>
<dbReference type="InterPro" id="IPR003772">
    <property type="entry name" value="YceD"/>
</dbReference>
<organism evidence="1 2">
    <name type="scientific">Sphingomonas tabacisoli</name>
    <dbReference type="NCBI Taxonomy" id="2249466"/>
    <lineage>
        <taxon>Bacteria</taxon>
        <taxon>Pseudomonadati</taxon>
        <taxon>Pseudomonadota</taxon>
        <taxon>Alphaproteobacteria</taxon>
        <taxon>Sphingomonadales</taxon>
        <taxon>Sphingomonadaceae</taxon>
        <taxon>Sphingomonas</taxon>
    </lineage>
</organism>
<dbReference type="Proteomes" id="UP001597115">
    <property type="component" value="Unassembled WGS sequence"/>
</dbReference>
<name>A0ABW4HZL0_9SPHN</name>
<proteinExistence type="predicted"/>
<dbReference type="RefSeq" id="WP_380886000.1">
    <property type="nucleotide sequence ID" value="NZ_JBHUDY010000001.1"/>
</dbReference>
<accession>A0ABW4HZL0</accession>